<comment type="similarity">
    <text evidence="7">Belongs to the binding-protein-dependent transport system permease family.</text>
</comment>
<protein>
    <submittedName>
        <fullName evidence="9">Sugar ABC transporter permease</fullName>
    </submittedName>
</protein>
<dbReference type="InterPro" id="IPR000515">
    <property type="entry name" value="MetI-like"/>
</dbReference>
<accession>A0A1V4HRH1</accession>
<keyword evidence="4 7" id="KW-0812">Transmembrane</keyword>
<organism evidence="9 10">
    <name type="scientific">Paenibacillus ferrarius</name>
    <dbReference type="NCBI Taxonomy" id="1469647"/>
    <lineage>
        <taxon>Bacteria</taxon>
        <taxon>Bacillati</taxon>
        <taxon>Bacillota</taxon>
        <taxon>Bacilli</taxon>
        <taxon>Bacillales</taxon>
        <taxon>Paenibacillaceae</taxon>
        <taxon>Paenibacillus</taxon>
    </lineage>
</organism>
<dbReference type="PANTHER" id="PTHR43744:SF12">
    <property type="entry name" value="ABC TRANSPORTER PERMEASE PROTEIN MG189-RELATED"/>
    <property type="match status" value="1"/>
</dbReference>
<name>A0A1V4HRH1_9BACL</name>
<gene>
    <name evidence="9" type="ORF">BC351_15040</name>
</gene>
<comment type="caution">
    <text evidence="9">The sequence shown here is derived from an EMBL/GenBank/DDBJ whole genome shotgun (WGS) entry which is preliminary data.</text>
</comment>
<keyword evidence="2 7" id="KW-0813">Transport</keyword>
<evidence type="ECO:0000313" key="9">
    <source>
        <dbReference type="EMBL" id="OPH61255.1"/>
    </source>
</evidence>
<feature type="transmembrane region" description="Helical" evidence="7">
    <location>
        <begin position="12"/>
        <end position="34"/>
    </location>
</feature>
<evidence type="ECO:0000256" key="2">
    <source>
        <dbReference type="ARBA" id="ARBA00022448"/>
    </source>
</evidence>
<dbReference type="GO" id="GO:0055085">
    <property type="term" value="P:transmembrane transport"/>
    <property type="evidence" value="ECO:0007669"/>
    <property type="project" value="InterPro"/>
</dbReference>
<keyword evidence="3" id="KW-1003">Cell membrane</keyword>
<sequence>MSQATVHPVFRLFFKVCLIAWSVCILYPLIWTVLSSLKDNQQFFLGKPWDLPKLPLLWSNFTFVWEKYHFGSNFANSLVVTVVSTAAAVLLSATTAYVIARFTFRGNGLLYYSYLSYMMIPTFLGIIPLFFLLNDLHLTNNLFGLTLVYTVTGVPFAVFVLVSFFKTLPSELEEAASIDGASHYGIFFRVMLPLAKPGLISVAIITVLNTWNEYVFALVLISDPTKYTIPVAIAVMQGEMQYRTEWGPLFAALIISMGPPIVFYGIFQKQITGGITAGALKG</sequence>
<dbReference type="RefSeq" id="WP_079409262.1">
    <property type="nucleotide sequence ID" value="NZ_MBTG01000002.1"/>
</dbReference>
<evidence type="ECO:0000256" key="5">
    <source>
        <dbReference type="ARBA" id="ARBA00022989"/>
    </source>
</evidence>
<comment type="subcellular location">
    <subcellularLocation>
        <location evidence="1 7">Cell membrane</location>
        <topology evidence="1 7">Multi-pass membrane protein</topology>
    </subcellularLocation>
</comment>
<dbReference type="OrthoDB" id="187395at2"/>
<dbReference type="GO" id="GO:0005886">
    <property type="term" value="C:plasma membrane"/>
    <property type="evidence" value="ECO:0007669"/>
    <property type="project" value="UniProtKB-SubCell"/>
</dbReference>
<evidence type="ECO:0000259" key="8">
    <source>
        <dbReference type="PROSITE" id="PS50928"/>
    </source>
</evidence>
<feature type="transmembrane region" description="Helical" evidence="7">
    <location>
        <begin position="143"/>
        <end position="165"/>
    </location>
</feature>
<proteinExistence type="inferred from homology"/>
<feature type="transmembrane region" description="Helical" evidence="7">
    <location>
        <begin position="74"/>
        <end position="99"/>
    </location>
</feature>
<evidence type="ECO:0000256" key="1">
    <source>
        <dbReference type="ARBA" id="ARBA00004651"/>
    </source>
</evidence>
<dbReference type="STRING" id="1469647.BC351_15040"/>
<dbReference type="PROSITE" id="PS50928">
    <property type="entry name" value="ABC_TM1"/>
    <property type="match status" value="1"/>
</dbReference>
<keyword evidence="6 7" id="KW-0472">Membrane</keyword>
<evidence type="ECO:0000256" key="7">
    <source>
        <dbReference type="RuleBase" id="RU363032"/>
    </source>
</evidence>
<evidence type="ECO:0000256" key="4">
    <source>
        <dbReference type="ARBA" id="ARBA00022692"/>
    </source>
</evidence>
<dbReference type="EMBL" id="MBTG01000002">
    <property type="protein sequence ID" value="OPH61255.1"/>
    <property type="molecule type" value="Genomic_DNA"/>
</dbReference>
<feature type="domain" description="ABC transmembrane type-1" evidence="8">
    <location>
        <begin position="74"/>
        <end position="267"/>
    </location>
</feature>
<dbReference type="PANTHER" id="PTHR43744">
    <property type="entry name" value="ABC TRANSPORTER PERMEASE PROTEIN MG189-RELATED-RELATED"/>
    <property type="match status" value="1"/>
</dbReference>
<dbReference type="SUPFAM" id="SSF161098">
    <property type="entry name" value="MetI-like"/>
    <property type="match status" value="1"/>
</dbReference>
<feature type="transmembrane region" description="Helical" evidence="7">
    <location>
        <begin position="186"/>
        <end position="208"/>
    </location>
</feature>
<dbReference type="InterPro" id="IPR035906">
    <property type="entry name" value="MetI-like_sf"/>
</dbReference>
<evidence type="ECO:0000313" key="10">
    <source>
        <dbReference type="Proteomes" id="UP000190626"/>
    </source>
</evidence>
<feature type="transmembrane region" description="Helical" evidence="7">
    <location>
        <begin position="111"/>
        <end position="131"/>
    </location>
</feature>
<dbReference type="Pfam" id="PF00528">
    <property type="entry name" value="BPD_transp_1"/>
    <property type="match status" value="1"/>
</dbReference>
<evidence type="ECO:0000256" key="6">
    <source>
        <dbReference type="ARBA" id="ARBA00023136"/>
    </source>
</evidence>
<keyword evidence="5 7" id="KW-1133">Transmembrane helix</keyword>
<dbReference type="Gene3D" id="1.10.3720.10">
    <property type="entry name" value="MetI-like"/>
    <property type="match status" value="1"/>
</dbReference>
<dbReference type="CDD" id="cd06261">
    <property type="entry name" value="TM_PBP2"/>
    <property type="match status" value="1"/>
</dbReference>
<reference evidence="10" key="1">
    <citation type="submission" date="2016-07" db="EMBL/GenBank/DDBJ databases">
        <authorList>
            <person name="Florea S."/>
            <person name="Webb J.S."/>
            <person name="Jaromczyk J."/>
            <person name="Schardl C.L."/>
        </authorList>
    </citation>
    <scope>NUCLEOTIDE SEQUENCE [LARGE SCALE GENOMIC DNA]</scope>
    <source>
        <strain evidence="10">CY1</strain>
    </source>
</reference>
<keyword evidence="10" id="KW-1185">Reference proteome</keyword>
<dbReference type="AlphaFoldDB" id="A0A1V4HRH1"/>
<dbReference type="Proteomes" id="UP000190626">
    <property type="component" value="Unassembled WGS sequence"/>
</dbReference>
<evidence type="ECO:0000256" key="3">
    <source>
        <dbReference type="ARBA" id="ARBA00022475"/>
    </source>
</evidence>
<feature type="transmembrane region" description="Helical" evidence="7">
    <location>
        <begin position="248"/>
        <end position="267"/>
    </location>
</feature>